<dbReference type="SUPFAM" id="SSF53474">
    <property type="entry name" value="alpha/beta-Hydrolases"/>
    <property type="match status" value="1"/>
</dbReference>
<dbReference type="InterPro" id="IPR029058">
    <property type="entry name" value="AB_hydrolase_fold"/>
</dbReference>
<organism evidence="3 4">
    <name type="scientific">Nocardia kruczakiae</name>
    <dbReference type="NCBI Taxonomy" id="261477"/>
    <lineage>
        <taxon>Bacteria</taxon>
        <taxon>Bacillati</taxon>
        <taxon>Actinomycetota</taxon>
        <taxon>Actinomycetes</taxon>
        <taxon>Mycobacteriales</taxon>
        <taxon>Nocardiaceae</taxon>
        <taxon>Nocardia</taxon>
    </lineage>
</organism>
<keyword evidence="4" id="KW-1185">Reference proteome</keyword>
<feature type="region of interest" description="Disordered" evidence="1">
    <location>
        <begin position="365"/>
        <end position="397"/>
    </location>
</feature>
<dbReference type="InterPro" id="IPR051321">
    <property type="entry name" value="PHA/PHB_synthase"/>
</dbReference>
<dbReference type="GO" id="GO:0016746">
    <property type="term" value="F:acyltransferase activity"/>
    <property type="evidence" value="ECO:0007669"/>
    <property type="project" value="UniProtKB-KW"/>
</dbReference>
<proteinExistence type="predicted"/>
<reference evidence="3 4" key="1">
    <citation type="submission" date="2023-07" db="EMBL/GenBank/DDBJ databases">
        <title>Sorghum-associated microbial communities from plants grown in Nebraska, USA.</title>
        <authorList>
            <person name="Schachtman D."/>
        </authorList>
    </citation>
    <scope>NUCLEOTIDE SEQUENCE [LARGE SCALE GENOMIC DNA]</scope>
    <source>
        <strain evidence="3 4">4272</strain>
    </source>
</reference>
<feature type="domain" description="AB hydrolase-1" evidence="2">
    <location>
        <begin position="147"/>
        <end position="351"/>
    </location>
</feature>
<dbReference type="Gene3D" id="3.40.50.1820">
    <property type="entry name" value="alpha/beta hydrolase"/>
    <property type="match status" value="1"/>
</dbReference>
<evidence type="ECO:0000256" key="1">
    <source>
        <dbReference type="SAM" id="MobiDB-lite"/>
    </source>
</evidence>
<name>A0ABU1XB23_9NOCA</name>
<keyword evidence="3" id="KW-0808">Transferase</keyword>
<sequence length="397" mass="42734">MPVWTGACCGIRGREWKEQPVVAIVADLPRAARNIWAVSFGDGIEPYRPAPSTPISEQPHNRLLRYDRDEPGTGNPVLLVPPLAVTPACFDLRDGQSLVRYLLAIGKQPYVVDYGDFDYGDRDLGLEHWTHGIVPDAVRRVAAEHGRPVDVIGWSLGGALAMIAAAAHADLPIASVTGLATPFDQRRTPFLVPVRMAGKLTGGRGVALATKLLGGAPRELVRLGFRLQAFDRELTRPLFIARHAADTEALARMEAVDRFMATLPGYPGRSLWQIYRSLVLRNELADGVIRLRSDLVVDLSKLTCRVLLIGSRTDMLVPAGSTRRGVDLLTGAAEVRFVEVSGGHLGLMVGPDAAGSTWPAIGDFLGDPSGASADPDQIKPSSRARAMASARDPLPSL</sequence>
<gene>
    <name evidence="3" type="ORF">J2W56_001452</name>
</gene>
<feature type="compositionally biased region" description="Low complexity" evidence="1">
    <location>
        <begin position="381"/>
        <end position="391"/>
    </location>
</feature>
<dbReference type="Pfam" id="PF00561">
    <property type="entry name" value="Abhydrolase_1"/>
    <property type="match status" value="1"/>
</dbReference>
<comment type="caution">
    <text evidence="3">The sequence shown here is derived from an EMBL/GenBank/DDBJ whole genome shotgun (WGS) entry which is preliminary data.</text>
</comment>
<evidence type="ECO:0000313" key="3">
    <source>
        <dbReference type="EMBL" id="MDR7167733.1"/>
    </source>
</evidence>
<dbReference type="EMBL" id="JAVDWW010000002">
    <property type="protein sequence ID" value="MDR7167733.1"/>
    <property type="molecule type" value="Genomic_DNA"/>
</dbReference>
<accession>A0ABU1XB23</accession>
<dbReference type="Proteomes" id="UP001251217">
    <property type="component" value="Unassembled WGS sequence"/>
</dbReference>
<dbReference type="PANTHER" id="PTHR36837">
    <property type="entry name" value="POLY(3-HYDROXYALKANOATE) POLYMERASE SUBUNIT PHAC"/>
    <property type="match status" value="1"/>
</dbReference>
<protein>
    <submittedName>
        <fullName evidence="3">Polyhydroxyalkanoate synthase</fullName>
        <ecNumber evidence="3">2.3.1.-</ecNumber>
    </submittedName>
</protein>
<evidence type="ECO:0000313" key="4">
    <source>
        <dbReference type="Proteomes" id="UP001251217"/>
    </source>
</evidence>
<evidence type="ECO:0000259" key="2">
    <source>
        <dbReference type="Pfam" id="PF00561"/>
    </source>
</evidence>
<dbReference type="PANTHER" id="PTHR36837:SF4">
    <property type="entry name" value="BLR0908 PROTEIN"/>
    <property type="match status" value="1"/>
</dbReference>
<dbReference type="InterPro" id="IPR000073">
    <property type="entry name" value="AB_hydrolase_1"/>
</dbReference>
<keyword evidence="3" id="KW-0012">Acyltransferase</keyword>
<dbReference type="RefSeq" id="WP_310399357.1">
    <property type="nucleotide sequence ID" value="NZ_JAVDWW010000002.1"/>
</dbReference>
<dbReference type="EC" id="2.3.1.-" evidence="3"/>